<keyword evidence="6 12" id="KW-0653">Protein transport</keyword>
<evidence type="ECO:0000256" key="2">
    <source>
        <dbReference type="ARBA" id="ARBA00006837"/>
    </source>
</evidence>
<evidence type="ECO:0000256" key="5">
    <source>
        <dbReference type="ARBA" id="ARBA00022792"/>
    </source>
</evidence>
<accession>R4X6M0</accession>
<evidence type="ECO:0000313" key="14">
    <source>
        <dbReference type="Proteomes" id="UP000013776"/>
    </source>
</evidence>
<evidence type="ECO:0000256" key="4">
    <source>
        <dbReference type="ARBA" id="ARBA00022692"/>
    </source>
</evidence>
<sequence>MLTRCRPAKSLAQLPIKPPGCRSITQSLSDNPSDTEVRNIAPTEKLPWNDFLHLRRQRHHAELIASVPSALLGLFGGLSYFATLEIDPSQLVLGVDPLILYGGATVACGGLGWLVGPVFGSTAWKIVHRKKAQLIEAREKEFYEHVKKNRVDPSRQSFNNPVPDHYAEKIGSVADYRRWLKDCRAYNKKANFGGSAGDLK</sequence>
<evidence type="ECO:0000256" key="3">
    <source>
        <dbReference type="ARBA" id="ARBA00022448"/>
    </source>
</evidence>
<keyword evidence="9 12" id="KW-0811">Translocation</keyword>
<dbReference type="VEuPathDB" id="FungiDB:TAPDE_000464"/>
<keyword evidence="11 12" id="KW-0472">Membrane</keyword>
<dbReference type="Proteomes" id="UP000013776">
    <property type="component" value="Unassembled WGS sequence"/>
</dbReference>
<dbReference type="OrthoDB" id="5970083at2759"/>
<feature type="transmembrane region" description="Helical" evidence="12">
    <location>
        <begin position="63"/>
        <end position="83"/>
    </location>
</feature>
<dbReference type="GO" id="GO:0001405">
    <property type="term" value="C:PAM complex, Tim23 associated import motor"/>
    <property type="evidence" value="ECO:0007669"/>
    <property type="project" value="UniProtKB-UniRule"/>
</dbReference>
<dbReference type="PANTHER" id="PTHR28021:SF1">
    <property type="entry name" value="PRESEQUENCE TRANSLOCATED-ASSOCIATED MOTOR SUBUNIT PAM17, MITOCHONDRIAL"/>
    <property type="match status" value="1"/>
</dbReference>
<dbReference type="STRING" id="1097556.R4X6M0"/>
<feature type="transmembrane region" description="Helical" evidence="12">
    <location>
        <begin position="98"/>
        <end position="120"/>
    </location>
</feature>
<protein>
    <recommendedName>
        <fullName evidence="12">Presequence translocated-associated motor subunit PAM17</fullName>
    </recommendedName>
</protein>
<proteinExistence type="inferred from homology"/>
<keyword evidence="3 12" id="KW-0813">Transport</keyword>
<comment type="caution">
    <text evidence="13">The sequence shown here is derived from an EMBL/GenBank/DDBJ whole genome shotgun (WGS) entry which is preliminary data.</text>
</comment>
<evidence type="ECO:0000256" key="9">
    <source>
        <dbReference type="ARBA" id="ARBA00023010"/>
    </source>
</evidence>
<comment type="function">
    <text evidence="12">Component of the PAM complex, a complex required for the translocation of transit peptide-containing proteins from the inner membrane into the mitochondrial matrix in an ATP-dependent manner.</text>
</comment>
<evidence type="ECO:0000256" key="12">
    <source>
        <dbReference type="RuleBase" id="RU367146"/>
    </source>
</evidence>
<keyword evidence="8 12" id="KW-1133">Transmembrane helix</keyword>
<dbReference type="PANTHER" id="PTHR28021">
    <property type="entry name" value="PRESEQUENCE TRANSLOCATED-ASSOCIATED MOTOR SUBUNIT PAM17, MITOCHONDRIAL"/>
    <property type="match status" value="1"/>
</dbReference>
<comment type="subunit">
    <text evidence="12">Component of the PAM complex.</text>
</comment>
<keyword evidence="4 12" id="KW-0812">Transmembrane</keyword>
<keyword evidence="7" id="KW-0809">Transit peptide</keyword>
<keyword evidence="10 12" id="KW-0496">Mitochondrion</keyword>
<evidence type="ECO:0000256" key="11">
    <source>
        <dbReference type="ARBA" id="ARBA00023136"/>
    </source>
</evidence>
<gene>
    <name evidence="13" type="ORF">TAPDE_000464</name>
</gene>
<comment type="subcellular location">
    <subcellularLocation>
        <location evidence="1 12">Mitochondrion inner membrane</location>
        <topology evidence="1 12">Multi-pass membrane protein</topology>
    </subcellularLocation>
</comment>
<evidence type="ECO:0000256" key="1">
    <source>
        <dbReference type="ARBA" id="ARBA00004448"/>
    </source>
</evidence>
<dbReference type="AlphaFoldDB" id="R4X6M0"/>
<evidence type="ECO:0000256" key="7">
    <source>
        <dbReference type="ARBA" id="ARBA00022946"/>
    </source>
</evidence>
<reference evidence="13 14" key="1">
    <citation type="journal article" date="2013" name="MBio">
        <title>Genome sequencing of the plant pathogen Taphrina deformans, the causal agent of peach leaf curl.</title>
        <authorList>
            <person name="Cisse O.H."/>
            <person name="Almeida J.M.G.C.F."/>
            <person name="Fonseca A."/>
            <person name="Kumar A.A."/>
            <person name="Salojaervi J."/>
            <person name="Overmyer K."/>
            <person name="Hauser P.M."/>
            <person name="Pagni M."/>
        </authorList>
    </citation>
    <scope>NUCLEOTIDE SEQUENCE [LARGE SCALE GENOMIC DNA]</scope>
    <source>
        <strain evidence="14">PYCC 5710 / ATCC 11124 / CBS 356.35 / IMI 108563 / JCM 9778 / NBRC 8474</strain>
    </source>
</reference>
<evidence type="ECO:0000313" key="13">
    <source>
        <dbReference type="EMBL" id="CCG80826.1"/>
    </source>
</evidence>
<evidence type="ECO:0000256" key="8">
    <source>
        <dbReference type="ARBA" id="ARBA00022989"/>
    </source>
</evidence>
<dbReference type="Pfam" id="PF08566">
    <property type="entry name" value="Pam17"/>
    <property type="match status" value="1"/>
</dbReference>
<dbReference type="eggNOG" id="ENOG502S1B1">
    <property type="taxonomic scope" value="Eukaryota"/>
</dbReference>
<dbReference type="InterPro" id="IPR013875">
    <property type="entry name" value="Pam17"/>
</dbReference>
<name>R4X6M0_TAPDE</name>
<organism evidence="13 14">
    <name type="scientific">Taphrina deformans (strain PYCC 5710 / ATCC 11124 / CBS 356.35 / IMI 108563 / JCM 9778 / NBRC 8474)</name>
    <name type="common">Peach leaf curl fungus</name>
    <name type="synonym">Lalaria deformans</name>
    <dbReference type="NCBI Taxonomy" id="1097556"/>
    <lineage>
        <taxon>Eukaryota</taxon>
        <taxon>Fungi</taxon>
        <taxon>Dikarya</taxon>
        <taxon>Ascomycota</taxon>
        <taxon>Taphrinomycotina</taxon>
        <taxon>Taphrinomycetes</taxon>
        <taxon>Taphrinales</taxon>
        <taxon>Taphrinaceae</taxon>
        <taxon>Taphrina</taxon>
    </lineage>
</organism>
<keyword evidence="5 12" id="KW-0999">Mitochondrion inner membrane</keyword>
<evidence type="ECO:0000256" key="6">
    <source>
        <dbReference type="ARBA" id="ARBA00022927"/>
    </source>
</evidence>
<dbReference type="EMBL" id="CAHR02000016">
    <property type="protein sequence ID" value="CCG80826.1"/>
    <property type="molecule type" value="Genomic_DNA"/>
</dbReference>
<evidence type="ECO:0000256" key="10">
    <source>
        <dbReference type="ARBA" id="ARBA00023128"/>
    </source>
</evidence>
<comment type="similarity">
    <text evidence="2 12">Belongs to the PAM17 family.</text>
</comment>
<dbReference type="GO" id="GO:0030150">
    <property type="term" value="P:protein import into mitochondrial matrix"/>
    <property type="evidence" value="ECO:0007669"/>
    <property type="project" value="UniProtKB-UniRule"/>
</dbReference>
<keyword evidence="14" id="KW-1185">Reference proteome</keyword>